<dbReference type="Gene3D" id="2.40.160.10">
    <property type="entry name" value="Porin"/>
    <property type="match status" value="1"/>
</dbReference>
<dbReference type="Proteomes" id="UP001139125">
    <property type="component" value="Unassembled WGS sequence"/>
</dbReference>
<name>A0A9X2RE98_9BACT</name>
<sequence>MKPSQKLFSTLLLAIAFSLLNFSAVAQDDSFFMDELRELFKNESLSVGALVQVQGLYDFDDQAPASSRSFSLPTARIKLSGKLDGGFNYVVHFDAADNPILLDATAGYSLNNAFNVTAGAQKPGISAEFLKGPQDLDFVSRSQVVKALAENRDIGVRVHGRLDQGLGYSVGMFNGNNLQPNDNDAFYYAGRLSFDAEFKDGTNLALGANGSYGEQDNKSIAAGTIPFIDGEYAIFGGDVRVENSGFIMGGEFLSALIDYSQSGEFDDTIMGYQVTGGFKFLEKAQFLVRWDSFQSEDIPALNSDEIVIALNYLPSEQTKIRLNYIFPPEQAELENHRIAMNFQIGF</sequence>
<comment type="caution">
    <text evidence="2">The sequence shown here is derived from an EMBL/GenBank/DDBJ whole genome shotgun (WGS) entry which is preliminary data.</text>
</comment>
<evidence type="ECO:0000313" key="3">
    <source>
        <dbReference type="Proteomes" id="UP001139125"/>
    </source>
</evidence>
<proteinExistence type="predicted"/>
<feature type="chain" id="PRO_5040914991" evidence="1">
    <location>
        <begin position="27"/>
        <end position="346"/>
    </location>
</feature>
<dbReference type="RefSeq" id="WP_255134713.1">
    <property type="nucleotide sequence ID" value="NZ_JANDBC010000001.1"/>
</dbReference>
<keyword evidence="3" id="KW-1185">Reference proteome</keyword>
<reference evidence="2" key="1">
    <citation type="submission" date="2022-06" db="EMBL/GenBank/DDBJ databases">
        <title>Gracilimonas sp. CAU 1638 isolated from sea sediment.</title>
        <authorList>
            <person name="Kim W."/>
        </authorList>
    </citation>
    <scope>NUCLEOTIDE SEQUENCE</scope>
    <source>
        <strain evidence="2">CAU 1638</strain>
    </source>
</reference>
<accession>A0A9X2RE98</accession>
<dbReference type="Pfam" id="PF07396">
    <property type="entry name" value="Porin_O_P"/>
    <property type="match status" value="1"/>
</dbReference>
<dbReference type="InterPro" id="IPR023614">
    <property type="entry name" value="Porin_dom_sf"/>
</dbReference>
<keyword evidence="1" id="KW-0732">Signal</keyword>
<dbReference type="SUPFAM" id="SSF56935">
    <property type="entry name" value="Porins"/>
    <property type="match status" value="1"/>
</dbReference>
<evidence type="ECO:0000256" key="1">
    <source>
        <dbReference type="SAM" id="SignalP"/>
    </source>
</evidence>
<dbReference type="InterPro" id="IPR010870">
    <property type="entry name" value="Porin_O/P"/>
</dbReference>
<dbReference type="EMBL" id="JANDBC010000001">
    <property type="protein sequence ID" value="MCP9291851.1"/>
    <property type="molecule type" value="Genomic_DNA"/>
</dbReference>
<evidence type="ECO:0000313" key="2">
    <source>
        <dbReference type="EMBL" id="MCP9291851.1"/>
    </source>
</evidence>
<organism evidence="2 3">
    <name type="scientific">Gracilimonas sediminicola</name>
    <dbReference type="NCBI Taxonomy" id="2952158"/>
    <lineage>
        <taxon>Bacteria</taxon>
        <taxon>Pseudomonadati</taxon>
        <taxon>Balneolota</taxon>
        <taxon>Balneolia</taxon>
        <taxon>Balneolales</taxon>
        <taxon>Balneolaceae</taxon>
        <taxon>Gracilimonas</taxon>
    </lineage>
</organism>
<feature type="signal peptide" evidence="1">
    <location>
        <begin position="1"/>
        <end position="26"/>
    </location>
</feature>
<protein>
    <submittedName>
        <fullName evidence="2">OprO/OprP family phosphate-selective porin</fullName>
    </submittedName>
</protein>
<gene>
    <name evidence="2" type="ORF">NM125_09720</name>
</gene>
<dbReference type="AlphaFoldDB" id="A0A9X2RE98"/>